<name>A0AA36HJD9_9DINO</name>
<organism evidence="1 2">
    <name type="scientific">Effrenium voratum</name>
    <dbReference type="NCBI Taxonomy" id="2562239"/>
    <lineage>
        <taxon>Eukaryota</taxon>
        <taxon>Sar</taxon>
        <taxon>Alveolata</taxon>
        <taxon>Dinophyceae</taxon>
        <taxon>Suessiales</taxon>
        <taxon>Symbiodiniaceae</taxon>
        <taxon>Effrenium</taxon>
    </lineage>
</organism>
<accession>A0AA36HJD9</accession>
<reference evidence="1" key="1">
    <citation type="submission" date="2023-08" db="EMBL/GenBank/DDBJ databases">
        <authorList>
            <person name="Chen Y."/>
            <person name="Shah S."/>
            <person name="Dougan E. K."/>
            <person name="Thang M."/>
            <person name="Chan C."/>
        </authorList>
    </citation>
    <scope>NUCLEOTIDE SEQUENCE</scope>
</reference>
<dbReference type="Proteomes" id="UP001178507">
    <property type="component" value="Unassembled WGS sequence"/>
</dbReference>
<protein>
    <submittedName>
        <fullName evidence="1">Uncharacterized protein</fullName>
    </submittedName>
</protein>
<evidence type="ECO:0000313" key="1">
    <source>
        <dbReference type="EMBL" id="CAJ1370197.1"/>
    </source>
</evidence>
<comment type="caution">
    <text evidence="1">The sequence shown here is derived from an EMBL/GenBank/DDBJ whole genome shotgun (WGS) entry which is preliminary data.</text>
</comment>
<dbReference type="EMBL" id="CAUJNA010000002">
    <property type="protein sequence ID" value="CAJ1370197.1"/>
    <property type="molecule type" value="Genomic_DNA"/>
</dbReference>
<keyword evidence="2" id="KW-1185">Reference proteome</keyword>
<dbReference type="AlphaFoldDB" id="A0AA36HJD9"/>
<proteinExistence type="predicted"/>
<sequence length="354" mass="39975">MCRRLAADPRFLFMPNFQDYHCRPGDVGFVVRLTGLWPQARGRAFGVQGFAERLVAVACSWEEPDTEGLHCAQFWALDPKKAPLQEQEFWALLQAMKQSGWQMDPESFSRLHFSHLQVPGTDVLFSSNWQNQTFVLAFLASPEAERCFVDTWLAAQPALAAPRLSGPAFLEALQRFPGLAKGVPLDEVMAEMRQFVAADPEALRSLLCLAEGDDLAKRDPLRVPQELWRQLLARLRLARVENMPARMDTARLELGLLDGPGGLEISRSEACPKTIGVLMTNGRNVELWSRPEDVEVTEESARSALMELNWKLNRLRLAVVQRARRQHLRPLALLEDDAAYLVFSFVAERPPSDE</sequence>
<evidence type="ECO:0000313" key="2">
    <source>
        <dbReference type="Proteomes" id="UP001178507"/>
    </source>
</evidence>
<gene>
    <name evidence="1" type="ORF">EVOR1521_LOCUS825</name>
</gene>